<dbReference type="InterPro" id="IPR016181">
    <property type="entry name" value="Acyl_CoA_acyltransferase"/>
</dbReference>
<dbReference type="Gene3D" id="3.40.630.30">
    <property type="match status" value="1"/>
</dbReference>
<evidence type="ECO:0000313" key="2">
    <source>
        <dbReference type="EMBL" id="TXC77106.1"/>
    </source>
</evidence>
<proteinExistence type="predicted"/>
<accession>A0A5C6UYH2</accession>
<dbReference type="CDD" id="cd04301">
    <property type="entry name" value="NAT_SF"/>
    <property type="match status" value="1"/>
</dbReference>
<keyword evidence="2" id="KW-0808">Transferase</keyword>
<keyword evidence="3" id="KW-1185">Reference proteome</keyword>
<evidence type="ECO:0000313" key="3">
    <source>
        <dbReference type="Proteomes" id="UP000321168"/>
    </source>
</evidence>
<dbReference type="Proteomes" id="UP000321168">
    <property type="component" value="Unassembled WGS sequence"/>
</dbReference>
<comment type="caution">
    <text evidence="2">The sequence shown here is derived from an EMBL/GenBank/DDBJ whole genome shotgun (WGS) entry which is preliminary data.</text>
</comment>
<dbReference type="PROSITE" id="PS51186">
    <property type="entry name" value="GNAT"/>
    <property type="match status" value="1"/>
</dbReference>
<reference evidence="2 3" key="1">
    <citation type="submission" date="2019-08" db="EMBL/GenBank/DDBJ databases">
        <title>Genome of Luteibaculum oceani JCM 18817.</title>
        <authorList>
            <person name="Bowman J.P."/>
        </authorList>
    </citation>
    <scope>NUCLEOTIDE SEQUENCE [LARGE SCALE GENOMIC DNA]</scope>
    <source>
        <strain evidence="2 3">JCM 18817</strain>
    </source>
</reference>
<dbReference type="EMBL" id="VORB01000008">
    <property type="protein sequence ID" value="TXC77106.1"/>
    <property type="molecule type" value="Genomic_DNA"/>
</dbReference>
<dbReference type="RefSeq" id="WP_147014994.1">
    <property type="nucleotide sequence ID" value="NZ_VORB01000008.1"/>
</dbReference>
<name>A0A5C6UYH2_9FLAO</name>
<dbReference type="AlphaFoldDB" id="A0A5C6UYH2"/>
<dbReference type="InterPro" id="IPR000182">
    <property type="entry name" value="GNAT_dom"/>
</dbReference>
<dbReference type="GO" id="GO:0016747">
    <property type="term" value="F:acyltransferase activity, transferring groups other than amino-acyl groups"/>
    <property type="evidence" value="ECO:0007669"/>
    <property type="project" value="InterPro"/>
</dbReference>
<organism evidence="2 3">
    <name type="scientific">Luteibaculum oceani</name>
    <dbReference type="NCBI Taxonomy" id="1294296"/>
    <lineage>
        <taxon>Bacteria</taxon>
        <taxon>Pseudomonadati</taxon>
        <taxon>Bacteroidota</taxon>
        <taxon>Flavobacteriia</taxon>
        <taxon>Flavobacteriales</taxon>
        <taxon>Luteibaculaceae</taxon>
        <taxon>Luteibaculum</taxon>
    </lineage>
</organism>
<dbReference type="SUPFAM" id="SSF55729">
    <property type="entry name" value="Acyl-CoA N-acyltransferases (Nat)"/>
    <property type="match status" value="1"/>
</dbReference>
<sequence>MAFKIIPYDPRYRKDFEAINLDWISKYFVVEDIDREVLSKPEEFILNKGGKILFALVKGVAVGTVGIMNTESMLEITKMGVLEEFRNLGIGKALFEEALVECKGMGHKKIDIFTNTKLLKAFLLYRNYGFIEIPFDQNIYKRCDARLEKYFIEDIDNSDIPFFLAEYKARVKDVEDLIPQIHPSLLQKSHPASKMKLIEHFRHLVAYEMETRMAVGCWLNGDNQKRNSLLKFPLPQGQTVENEISFNFEVYKALRYLNLNLLNSIEAEHFFTRAFYFGDQLYPSLLSWLLEAKNHNRYGHIKRIINRQS</sequence>
<protein>
    <submittedName>
        <fullName evidence="2">GNAT family N-acetyltransferase</fullName>
    </submittedName>
</protein>
<feature type="domain" description="N-acetyltransferase" evidence="1">
    <location>
        <begin position="6"/>
        <end position="153"/>
    </location>
</feature>
<dbReference type="Pfam" id="PF00583">
    <property type="entry name" value="Acetyltransf_1"/>
    <property type="match status" value="1"/>
</dbReference>
<dbReference type="OrthoDB" id="1431064at2"/>
<evidence type="ECO:0000259" key="1">
    <source>
        <dbReference type="PROSITE" id="PS51186"/>
    </source>
</evidence>
<gene>
    <name evidence="2" type="ORF">FRX97_09590</name>
</gene>